<gene>
    <name evidence="2" type="ORF">GCM10022286_16400</name>
</gene>
<accession>A0ABP7ZJP3</accession>
<comment type="caution">
    <text evidence="2">The sequence shown here is derived from an EMBL/GenBank/DDBJ whole genome shotgun (WGS) entry which is preliminary data.</text>
</comment>
<dbReference type="EMBL" id="BAABBV010000001">
    <property type="protein sequence ID" value="GAA4160422.1"/>
    <property type="molecule type" value="Genomic_DNA"/>
</dbReference>
<keyword evidence="1" id="KW-1133">Transmembrane helix</keyword>
<evidence type="ECO:0000313" key="3">
    <source>
        <dbReference type="Proteomes" id="UP001415169"/>
    </source>
</evidence>
<reference evidence="2" key="1">
    <citation type="journal article" date="2014" name="Int. J. Syst. Evol. Microbiol.">
        <title>Complete genome of a new Firmicutes species belonging to the dominant human colonic microbiota ('Ruminococcus bicirculans') reveals two chromosomes and a selective capacity to utilize plant glucans.</title>
        <authorList>
            <consortium name="NISC Comparative Sequencing Program"/>
            <person name="Wegmann U."/>
            <person name="Louis P."/>
            <person name="Goesmann A."/>
            <person name="Henrissat B."/>
            <person name="Duncan S.H."/>
            <person name="Flint H.J."/>
        </authorList>
    </citation>
    <scope>NUCLEOTIDE SEQUENCE</scope>
    <source>
        <strain evidence="2">JCM 17590</strain>
    </source>
</reference>
<keyword evidence="1" id="KW-0472">Membrane</keyword>
<protein>
    <submittedName>
        <fullName evidence="2">Uncharacterized protein</fullName>
    </submittedName>
</protein>
<organism evidence="2 3">
    <name type="scientific">Gryllotalpicola daejeonensis</name>
    <dbReference type="NCBI Taxonomy" id="993087"/>
    <lineage>
        <taxon>Bacteria</taxon>
        <taxon>Bacillati</taxon>
        <taxon>Actinomycetota</taxon>
        <taxon>Actinomycetes</taxon>
        <taxon>Micrococcales</taxon>
        <taxon>Microbacteriaceae</taxon>
        <taxon>Gryllotalpicola</taxon>
    </lineage>
</organism>
<sequence>MPDTDDTVVTEGHGTIEDTAPVLARRVAQTESATKFTVGRALAPQAPPVTDIHLLDFRPPEVPAGSVVRYKARTDLEVTQVPDFDAEWKIRQRTARAISVSEIVAHQNDARRAWRRRALITVGAIWLGVIVLAGAGIWALQHL</sequence>
<dbReference type="Proteomes" id="UP001415169">
    <property type="component" value="Unassembled WGS sequence"/>
</dbReference>
<feature type="transmembrane region" description="Helical" evidence="1">
    <location>
        <begin position="118"/>
        <end position="140"/>
    </location>
</feature>
<proteinExistence type="predicted"/>
<dbReference type="RefSeq" id="WP_344791269.1">
    <property type="nucleotide sequence ID" value="NZ_BAABBV010000001.1"/>
</dbReference>
<name>A0ABP7ZJP3_9MICO</name>
<evidence type="ECO:0000313" key="2">
    <source>
        <dbReference type="EMBL" id="GAA4160422.1"/>
    </source>
</evidence>
<keyword evidence="1" id="KW-0812">Transmembrane</keyword>
<keyword evidence="3" id="KW-1185">Reference proteome</keyword>
<evidence type="ECO:0000256" key="1">
    <source>
        <dbReference type="SAM" id="Phobius"/>
    </source>
</evidence>
<reference evidence="2" key="2">
    <citation type="submission" date="2023-12" db="EMBL/GenBank/DDBJ databases">
        <authorList>
            <person name="Sun Q."/>
            <person name="Inoue M."/>
        </authorList>
    </citation>
    <scope>NUCLEOTIDE SEQUENCE</scope>
    <source>
        <strain evidence="2">JCM 17590</strain>
    </source>
</reference>